<gene>
    <name evidence="2" type="ORF">WDJ61_18620</name>
</gene>
<keyword evidence="3" id="KW-1185">Reference proteome</keyword>
<evidence type="ECO:0000256" key="1">
    <source>
        <dbReference type="SAM" id="MobiDB-lite"/>
    </source>
</evidence>
<dbReference type="Proteomes" id="UP001387364">
    <property type="component" value="Plasmid unnamed1"/>
</dbReference>
<evidence type="ECO:0000313" key="3">
    <source>
        <dbReference type="Proteomes" id="UP001387364"/>
    </source>
</evidence>
<organism evidence="2 3">
    <name type="scientific">Bacillus kandeliae</name>
    <dbReference type="NCBI Taxonomy" id="3129297"/>
    <lineage>
        <taxon>Bacteria</taxon>
        <taxon>Bacillati</taxon>
        <taxon>Bacillota</taxon>
        <taxon>Bacilli</taxon>
        <taxon>Bacillales</taxon>
        <taxon>Bacillaceae</taxon>
        <taxon>Bacillus</taxon>
    </lineage>
</organism>
<accession>A0ABZ2NCJ6</accession>
<dbReference type="EMBL" id="CP147405">
    <property type="protein sequence ID" value="WXB94995.1"/>
    <property type="molecule type" value="Genomic_DNA"/>
</dbReference>
<sequence>MERKNKEHLKNYRKKYHEEHPEKAKAAQERYWAKKAAEAEGAHE</sequence>
<keyword evidence="2" id="KW-0614">Plasmid</keyword>
<reference evidence="2 3" key="1">
    <citation type="submission" date="2024-02" db="EMBL/GenBank/DDBJ databases">
        <title>Seven novel Bacillus-like species.</title>
        <authorList>
            <person name="Liu G."/>
        </authorList>
    </citation>
    <scope>NUCLEOTIDE SEQUENCE [LARGE SCALE GENOMIC DNA]</scope>
    <source>
        <strain evidence="2 3">FJAT-52991</strain>
        <plasmid evidence="2 3">unnamed1</plasmid>
    </source>
</reference>
<geneLocation type="plasmid" evidence="2 3">
    <name>unnamed1</name>
</geneLocation>
<proteinExistence type="predicted"/>
<name>A0ABZ2NCJ6_9BACI</name>
<evidence type="ECO:0000313" key="2">
    <source>
        <dbReference type="EMBL" id="WXB94995.1"/>
    </source>
</evidence>
<feature type="region of interest" description="Disordered" evidence="1">
    <location>
        <begin position="1"/>
        <end position="44"/>
    </location>
</feature>
<protein>
    <submittedName>
        <fullName evidence="2">Uncharacterized protein</fullName>
    </submittedName>
</protein>
<dbReference type="RefSeq" id="WP_338754888.1">
    <property type="nucleotide sequence ID" value="NZ_CP147405.1"/>
</dbReference>